<dbReference type="InterPro" id="IPR000160">
    <property type="entry name" value="GGDEF_dom"/>
</dbReference>
<feature type="domain" description="HDOD" evidence="2">
    <location>
        <begin position="34"/>
        <end position="229"/>
    </location>
</feature>
<dbReference type="GO" id="GO:0052621">
    <property type="term" value="F:diguanylate cyclase activity"/>
    <property type="evidence" value="ECO:0007669"/>
    <property type="project" value="TreeGrafter"/>
</dbReference>
<evidence type="ECO:0000259" key="1">
    <source>
        <dbReference type="PROSITE" id="PS50887"/>
    </source>
</evidence>
<sequence>MEAKHATDCAPWKDSIDPVAARSVAGAIDELAEFPVLDATVLRVIALCDDQDSSAADLVEALEQDATFAANLLRFSNSAARAHPIRAKTIRQAVMLVGRRALRRLALEAATYRFLERAKGNGRASCGQLHLHAISVALGSAAAADEGQVSADTAHLAGLLHDVGKLVLPAVFGEEECDALSRENPSGADRVLAERERFGIDHAQCGALLAESWGLPDEVASIIAWHHGGPTGVGAPNGAVACVQLADIVAGMLNGTEADHALLEVCLDRLGLTADVLDVLAHQVTQTEKRDETGALARRVAELERLSQTDDLTGLANRRHWLQTTRAALQDNGGGAILIVDVDHFKAVNERHGFAAGDLVLTELARIIGRHGHAGRLGGDEFALLVPGNLEEAAQAAQRIMAQVSEVFEAGSGPKIDLSMGCAAAPTHGDELADLLEAADVALLDAKRAGRSRAMIAGAEFRADDIAAA</sequence>
<evidence type="ECO:0000313" key="4">
    <source>
        <dbReference type="Proteomes" id="UP000321805"/>
    </source>
</evidence>
<dbReference type="SUPFAM" id="SSF55073">
    <property type="entry name" value="Nucleotide cyclase"/>
    <property type="match status" value="1"/>
</dbReference>
<dbReference type="Proteomes" id="UP000321805">
    <property type="component" value="Chromosome"/>
</dbReference>
<dbReference type="RefSeq" id="WP_146918797.1">
    <property type="nucleotide sequence ID" value="NZ_CP042430.1"/>
</dbReference>
<dbReference type="InterPro" id="IPR043128">
    <property type="entry name" value="Rev_trsase/Diguanyl_cyclase"/>
</dbReference>
<dbReference type="OrthoDB" id="9797768at2"/>
<dbReference type="PROSITE" id="PS51833">
    <property type="entry name" value="HDOD"/>
    <property type="match status" value="1"/>
</dbReference>
<keyword evidence="4" id="KW-1185">Reference proteome</keyword>
<dbReference type="SUPFAM" id="SSF109604">
    <property type="entry name" value="HD-domain/PDEase-like"/>
    <property type="match status" value="1"/>
</dbReference>
<dbReference type="SMART" id="SM00267">
    <property type="entry name" value="GGDEF"/>
    <property type="match status" value="1"/>
</dbReference>
<dbReference type="PANTHER" id="PTHR45138">
    <property type="entry name" value="REGULATORY COMPONENTS OF SENSORY TRANSDUCTION SYSTEM"/>
    <property type="match status" value="1"/>
</dbReference>
<name>A0A5B8U5E2_9ACTN</name>
<evidence type="ECO:0000259" key="2">
    <source>
        <dbReference type="PROSITE" id="PS51833"/>
    </source>
</evidence>
<evidence type="ECO:0000313" key="3">
    <source>
        <dbReference type="EMBL" id="QEC47862.1"/>
    </source>
</evidence>
<dbReference type="CDD" id="cd01949">
    <property type="entry name" value="GGDEF"/>
    <property type="match status" value="1"/>
</dbReference>
<protein>
    <submittedName>
        <fullName evidence="3">HDOD domain-containing protein</fullName>
    </submittedName>
</protein>
<proteinExistence type="predicted"/>
<gene>
    <name evidence="3" type="ORF">FSW04_09960</name>
</gene>
<dbReference type="Gene3D" id="3.30.70.270">
    <property type="match status" value="1"/>
</dbReference>
<dbReference type="AlphaFoldDB" id="A0A5B8U5E2"/>
<organism evidence="3 4">
    <name type="scientific">Baekduia soli</name>
    <dbReference type="NCBI Taxonomy" id="496014"/>
    <lineage>
        <taxon>Bacteria</taxon>
        <taxon>Bacillati</taxon>
        <taxon>Actinomycetota</taxon>
        <taxon>Thermoleophilia</taxon>
        <taxon>Solirubrobacterales</taxon>
        <taxon>Baekduiaceae</taxon>
        <taxon>Baekduia</taxon>
    </lineage>
</organism>
<dbReference type="Pfam" id="PF08668">
    <property type="entry name" value="HDOD"/>
    <property type="match status" value="1"/>
</dbReference>
<dbReference type="InterPro" id="IPR006675">
    <property type="entry name" value="HDIG_dom"/>
</dbReference>
<reference evidence="3 4" key="1">
    <citation type="journal article" date="2018" name="J. Microbiol.">
        <title>Baekduia soli gen. nov., sp. nov., a novel bacterium isolated from the soil of Baekdu Mountain and proposal of a novel family name, Baekduiaceae fam. nov.</title>
        <authorList>
            <person name="An D.S."/>
            <person name="Siddiqi M.Z."/>
            <person name="Kim K.H."/>
            <person name="Yu H.S."/>
            <person name="Im W.T."/>
        </authorList>
    </citation>
    <scope>NUCLEOTIDE SEQUENCE [LARGE SCALE GENOMIC DNA]</scope>
    <source>
        <strain evidence="3 4">BR7-21</strain>
    </source>
</reference>
<dbReference type="Gene3D" id="1.10.3210.10">
    <property type="entry name" value="Hypothetical protein af1432"/>
    <property type="match status" value="1"/>
</dbReference>
<dbReference type="NCBIfam" id="TIGR00254">
    <property type="entry name" value="GGDEF"/>
    <property type="match status" value="1"/>
</dbReference>
<feature type="domain" description="GGDEF" evidence="1">
    <location>
        <begin position="333"/>
        <end position="459"/>
    </location>
</feature>
<accession>A0A5B8U5E2</accession>
<dbReference type="Pfam" id="PF00990">
    <property type="entry name" value="GGDEF"/>
    <property type="match status" value="1"/>
</dbReference>
<dbReference type="EMBL" id="CP042430">
    <property type="protein sequence ID" value="QEC47862.1"/>
    <property type="molecule type" value="Genomic_DNA"/>
</dbReference>
<dbReference type="InterPro" id="IPR029787">
    <property type="entry name" value="Nucleotide_cyclase"/>
</dbReference>
<dbReference type="InterPro" id="IPR050469">
    <property type="entry name" value="Diguanylate_Cyclase"/>
</dbReference>
<dbReference type="NCBIfam" id="TIGR00277">
    <property type="entry name" value="HDIG"/>
    <property type="match status" value="1"/>
</dbReference>
<dbReference type="InterPro" id="IPR013976">
    <property type="entry name" value="HDOD"/>
</dbReference>
<dbReference type="PANTHER" id="PTHR45138:SF9">
    <property type="entry name" value="DIGUANYLATE CYCLASE DGCM-RELATED"/>
    <property type="match status" value="1"/>
</dbReference>
<dbReference type="PROSITE" id="PS50887">
    <property type="entry name" value="GGDEF"/>
    <property type="match status" value="1"/>
</dbReference>
<dbReference type="KEGG" id="bsol:FSW04_09960"/>